<evidence type="ECO:0000256" key="3">
    <source>
        <dbReference type="ARBA" id="ARBA00022448"/>
    </source>
</evidence>
<evidence type="ECO:0000313" key="15">
    <source>
        <dbReference type="Proteomes" id="UP001607303"/>
    </source>
</evidence>
<dbReference type="PANTHER" id="PTHR11690:SF243">
    <property type="entry name" value="PICKPOCKET 12-RELATED"/>
    <property type="match status" value="1"/>
</dbReference>
<dbReference type="GO" id="GO:0005272">
    <property type="term" value="F:sodium channel activity"/>
    <property type="evidence" value="ECO:0007669"/>
    <property type="project" value="UniProtKB-KW"/>
</dbReference>
<evidence type="ECO:0000256" key="9">
    <source>
        <dbReference type="ARBA" id="ARBA00023136"/>
    </source>
</evidence>
<dbReference type="Gene3D" id="2.60.470.10">
    <property type="entry name" value="Acid-sensing ion channels like domains"/>
    <property type="match status" value="1"/>
</dbReference>
<evidence type="ECO:0000256" key="11">
    <source>
        <dbReference type="ARBA" id="ARBA00023303"/>
    </source>
</evidence>
<keyword evidence="6 13" id="KW-1133">Transmembrane helix</keyword>
<dbReference type="Proteomes" id="UP001607303">
    <property type="component" value="Unassembled WGS sequence"/>
</dbReference>
<evidence type="ECO:0000256" key="8">
    <source>
        <dbReference type="ARBA" id="ARBA00023065"/>
    </source>
</evidence>
<evidence type="ECO:0000256" key="7">
    <source>
        <dbReference type="ARBA" id="ARBA00023053"/>
    </source>
</evidence>
<keyword evidence="9 13" id="KW-0472">Membrane</keyword>
<dbReference type="GO" id="GO:0016020">
    <property type="term" value="C:membrane"/>
    <property type="evidence" value="ECO:0007669"/>
    <property type="project" value="UniProtKB-SubCell"/>
</dbReference>
<keyword evidence="10 12" id="KW-0739">Sodium transport</keyword>
<comment type="subcellular location">
    <subcellularLocation>
        <location evidence="1">Membrane</location>
        <topology evidence="1">Multi-pass membrane protein</topology>
    </subcellularLocation>
</comment>
<evidence type="ECO:0000256" key="10">
    <source>
        <dbReference type="ARBA" id="ARBA00023201"/>
    </source>
</evidence>
<evidence type="ECO:0000313" key="14">
    <source>
        <dbReference type="EMBL" id="KAL2748590.1"/>
    </source>
</evidence>
<dbReference type="Pfam" id="PF00858">
    <property type="entry name" value="ASC"/>
    <property type="match status" value="1"/>
</dbReference>
<evidence type="ECO:0000256" key="1">
    <source>
        <dbReference type="ARBA" id="ARBA00004141"/>
    </source>
</evidence>
<proteinExistence type="inferred from homology"/>
<evidence type="ECO:0000256" key="5">
    <source>
        <dbReference type="ARBA" id="ARBA00022692"/>
    </source>
</evidence>
<sequence length="696" mass="80690">MEKLMSSGGKKNQDSRWKRTRDFMSIRRVERSRYLDNLKILDESSMAKKYEDSSDSLKIGSQIKKRDNNSHNTLPIGNYTTTDKTTLNYLRDHSPYLPYNINTVHLQNPYKTPQRLEGYALRDTNFKGMYRSRESTLRSRYNRNGLTTRDTITSKNYEQNEEKRDKSLKNVQTCLKTTEINTIVKQYCLNSTLHGLRYVGDSKLSIVERIFWIISFTTAVLTATYYIWFLYQKWVSSPIIISLSPEPVSVNEFPFPAVTICNMNNVKRSEAIRIGNGENMREKLLLEDLCNSENTSIAFDLKEKAVEWNAMRHFMINVSQSCNDMLYYCQWRGNQTECDKIFNPTMTDEGICCNFNSVNRKHLFHDPRDWPDLNITFAFTGIDWNPETGYDKQVPSDAIPWRPYGAGLSYGLTLVLDVDVNEYYCSSTASAGFKMLLHSPVETPKIADFGFAVAPGKEVRVIVSPRISTASKSIISIPQKKRKCFFTSERKLRYYRTYTQRNCILECEANFTQKMCHCVQYYMPKSSNTTICGKKDDMCATTARRAMEIKLYDDNQLNITETPSCTCWPGCFELSYNLEISDSKLLHNFGIQEQYVKKNQKYFTENMAVVHIFFVDSQFTKSMKNELFGFTEFLSSTGGLLGLFMGFSFLSVMEILYFITLRLWCRLTEHKNVPSRTIVQVHPLDHNQGIIYPFAQ</sequence>
<evidence type="ECO:0000256" key="2">
    <source>
        <dbReference type="ARBA" id="ARBA00007193"/>
    </source>
</evidence>
<protein>
    <submittedName>
        <fullName evidence="14">Pickpocket protein 28-like</fullName>
    </submittedName>
</protein>
<evidence type="ECO:0000256" key="6">
    <source>
        <dbReference type="ARBA" id="ARBA00022989"/>
    </source>
</evidence>
<keyword evidence="15" id="KW-1185">Reference proteome</keyword>
<evidence type="ECO:0000256" key="12">
    <source>
        <dbReference type="RuleBase" id="RU000679"/>
    </source>
</evidence>
<comment type="caution">
    <text evidence="14">The sequence shown here is derived from an EMBL/GenBank/DDBJ whole genome shotgun (WGS) entry which is preliminary data.</text>
</comment>
<gene>
    <name evidence="14" type="ORF">V1477_003233</name>
</gene>
<comment type="similarity">
    <text evidence="2 12">Belongs to the amiloride-sensitive sodium channel (TC 1.A.6) family.</text>
</comment>
<keyword evidence="4 12" id="KW-0894">Sodium channel</keyword>
<feature type="transmembrane region" description="Helical" evidence="13">
    <location>
        <begin position="210"/>
        <end position="231"/>
    </location>
</feature>
<name>A0ABD2CU00_VESMC</name>
<keyword evidence="8 12" id="KW-0406">Ion transport</keyword>
<dbReference type="PANTHER" id="PTHR11690">
    <property type="entry name" value="AMILORIDE-SENSITIVE SODIUM CHANNEL-RELATED"/>
    <property type="match status" value="1"/>
</dbReference>
<dbReference type="AlphaFoldDB" id="A0ABD2CU00"/>
<reference evidence="14 15" key="1">
    <citation type="journal article" date="2024" name="Ann. Entomol. Soc. Am.">
        <title>Genomic analyses of the southern and eastern yellowjacket wasps (Hymenoptera: Vespidae) reveal evolutionary signatures of social life.</title>
        <authorList>
            <person name="Catto M.A."/>
            <person name="Caine P.B."/>
            <person name="Orr S.E."/>
            <person name="Hunt B.G."/>
            <person name="Goodisman M.A.D."/>
        </authorList>
    </citation>
    <scope>NUCLEOTIDE SEQUENCE [LARGE SCALE GENOMIC DNA]</scope>
    <source>
        <strain evidence="14">232</strain>
        <tissue evidence="14">Head and thorax</tissue>
    </source>
</reference>
<keyword evidence="5 12" id="KW-0812">Transmembrane</keyword>
<keyword evidence="3 12" id="KW-0813">Transport</keyword>
<dbReference type="InterPro" id="IPR001873">
    <property type="entry name" value="ENaC"/>
</dbReference>
<dbReference type="PRINTS" id="PR01078">
    <property type="entry name" value="AMINACHANNEL"/>
</dbReference>
<dbReference type="Gene3D" id="1.10.287.770">
    <property type="entry name" value="YojJ-like"/>
    <property type="match status" value="1"/>
</dbReference>
<keyword evidence="11 12" id="KW-0407">Ion channel</keyword>
<dbReference type="EMBL" id="JAYRBN010000031">
    <property type="protein sequence ID" value="KAL2748590.1"/>
    <property type="molecule type" value="Genomic_DNA"/>
</dbReference>
<feature type="transmembrane region" description="Helical" evidence="13">
    <location>
        <begin position="640"/>
        <end position="661"/>
    </location>
</feature>
<organism evidence="14 15">
    <name type="scientific">Vespula maculifrons</name>
    <name type="common">Eastern yellow jacket</name>
    <name type="synonym">Wasp</name>
    <dbReference type="NCBI Taxonomy" id="7453"/>
    <lineage>
        <taxon>Eukaryota</taxon>
        <taxon>Metazoa</taxon>
        <taxon>Ecdysozoa</taxon>
        <taxon>Arthropoda</taxon>
        <taxon>Hexapoda</taxon>
        <taxon>Insecta</taxon>
        <taxon>Pterygota</taxon>
        <taxon>Neoptera</taxon>
        <taxon>Endopterygota</taxon>
        <taxon>Hymenoptera</taxon>
        <taxon>Apocrita</taxon>
        <taxon>Aculeata</taxon>
        <taxon>Vespoidea</taxon>
        <taxon>Vespidae</taxon>
        <taxon>Vespinae</taxon>
        <taxon>Vespula</taxon>
    </lineage>
</organism>
<keyword evidence="7" id="KW-0915">Sodium</keyword>
<evidence type="ECO:0000256" key="13">
    <source>
        <dbReference type="SAM" id="Phobius"/>
    </source>
</evidence>
<evidence type="ECO:0000256" key="4">
    <source>
        <dbReference type="ARBA" id="ARBA00022461"/>
    </source>
</evidence>
<accession>A0ABD2CU00</accession>